<keyword evidence="2" id="KW-1133">Transmembrane helix</keyword>
<dbReference type="EMBL" id="JANIPJ010000007">
    <property type="protein sequence ID" value="MCR2804505.1"/>
    <property type="molecule type" value="Genomic_DNA"/>
</dbReference>
<reference evidence="3" key="1">
    <citation type="submission" date="2022-08" db="EMBL/GenBank/DDBJ databases">
        <title>The genomic sequence of strain Paenibacillus sp. SCIV0701.</title>
        <authorList>
            <person name="Zhao H."/>
        </authorList>
    </citation>
    <scope>NUCLEOTIDE SEQUENCE</scope>
    <source>
        <strain evidence="3">SCIV0701</strain>
    </source>
</reference>
<keyword evidence="2" id="KW-0812">Transmembrane</keyword>
<protein>
    <submittedName>
        <fullName evidence="3">Uncharacterized protein</fullName>
    </submittedName>
</protein>
<feature type="transmembrane region" description="Helical" evidence="2">
    <location>
        <begin position="26"/>
        <end position="45"/>
    </location>
</feature>
<dbReference type="AlphaFoldDB" id="A0A9X2MQF4"/>
<keyword evidence="2" id="KW-0472">Membrane</keyword>
<evidence type="ECO:0000256" key="1">
    <source>
        <dbReference type="SAM" id="Coils"/>
    </source>
</evidence>
<evidence type="ECO:0000256" key="2">
    <source>
        <dbReference type="SAM" id="Phobius"/>
    </source>
</evidence>
<comment type="caution">
    <text evidence="3">The sequence shown here is derived from an EMBL/GenBank/DDBJ whole genome shotgun (WGS) entry which is preliminary data.</text>
</comment>
<dbReference type="RefSeq" id="WP_257445572.1">
    <property type="nucleotide sequence ID" value="NZ_JANIPJ010000007.1"/>
</dbReference>
<gene>
    <name evidence="3" type="ORF">NQZ67_11515</name>
</gene>
<proteinExistence type="predicted"/>
<evidence type="ECO:0000313" key="3">
    <source>
        <dbReference type="EMBL" id="MCR2804505.1"/>
    </source>
</evidence>
<organism evidence="3 4">
    <name type="scientific">Paenibacillus soyae</name>
    <dbReference type="NCBI Taxonomy" id="2969249"/>
    <lineage>
        <taxon>Bacteria</taxon>
        <taxon>Bacillati</taxon>
        <taxon>Bacillota</taxon>
        <taxon>Bacilli</taxon>
        <taxon>Bacillales</taxon>
        <taxon>Paenibacillaceae</taxon>
        <taxon>Paenibacillus</taxon>
    </lineage>
</organism>
<accession>A0A9X2MQF4</accession>
<feature type="coiled-coil region" evidence="1">
    <location>
        <begin position="83"/>
        <end position="138"/>
    </location>
</feature>
<keyword evidence="4" id="KW-1185">Reference proteome</keyword>
<sequence length="143" mass="16191">MSELQLESAAVGRQAANTRKKRSKTAFIVFIGIWLLLIGGGVYGAKVYTERMQRDITADIERQTASQIAEMQKAYDERLAVMESGYQNEISQLKEKVDALNELLTFAKDNADDKTDNSNKLYTQLNEVKKQLDELKKSLDVLK</sequence>
<evidence type="ECO:0000313" key="4">
    <source>
        <dbReference type="Proteomes" id="UP001141950"/>
    </source>
</evidence>
<dbReference type="Proteomes" id="UP001141950">
    <property type="component" value="Unassembled WGS sequence"/>
</dbReference>
<keyword evidence="1" id="KW-0175">Coiled coil</keyword>
<name>A0A9X2MQF4_9BACL</name>